<evidence type="ECO:0000313" key="1">
    <source>
        <dbReference type="EMBL" id="VNO64533.1"/>
    </source>
</evidence>
<evidence type="ECO:0000313" key="3">
    <source>
        <dbReference type="EMBL" id="VNP16933.1"/>
    </source>
</evidence>
<dbReference type="AlphaFoldDB" id="A0A4K3C339"/>
<dbReference type="EMBL" id="CAATHE010000011">
    <property type="protein sequence ID" value="VNQ05035.1"/>
    <property type="molecule type" value="Genomic_DNA"/>
</dbReference>
<dbReference type="EMBL" id="CAATII010000010">
    <property type="protein sequence ID" value="VNQ73043.1"/>
    <property type="molecule type" value="Genomic_DNA"/>
</dbReference>
<dbReference type="EMBL" id="CAATFR010000003">
    <property type="protein sequence ID" value="VNP04469.1"/>
    <property type="molecule type" value="Genomic_DNA"/>
</dbReference>
<dbReference type="EMBL" id="CAATGQ010000001">
    <property type="protein sequence ID" value="VNP59171.1"/>
    <property type="molecule type" value="Genomic_DNA"/>
</dbReference>
<organism evidence="3">
    <name type="scientific">Streptococcus pneumoniae</name>
    <dbReference type="NCBI Taxonomy" id="1313"/>
    <lineage>
        <taxon>Bacteria</taxon>
        <taxon>Bacillati</taxon>
        <taxon>Bacillota</taxon>
        <taxon>Bacilli</taxon>
        <taxon>Lactobacillales</taxon>
        <taxon>Streptococcaceae</taxon>
        <taxon>Streptococcus</taxon>
    </lineage>
</organism>
<evidence type="ECO:0000313" key="7">
    <source>
        <dbReference type="EMBL" id="VNQ05035.1"/>
    </source>
</evidence>
<sequence length="30" mass="3554">MDILENSIQQFDSKVKYVSLFAESIFYQIP</sequence>
<dbReference type="EMBL" id="CAATHN010000011">
    <property type="protein sequence ID" value="VNQ16502.1"/>
    <property type="molecule type" value="Genomic_DNA"/>
</dbReference>
<evidence type="ECO:0000313" key="4">
    <source>
        <dbReference type="EMBL" id="VNP35193.1"/>
    </source>
</evidence>
<dbReference type="EMBL" id="CAATGE010000003">
    <property type="protein sequence ID" value="VNP38685.1"/>
    <property type="molecule type" value="Genomic_DNA"/>
</dbReference>
<dbReference type="EMBL" id="CAATGF010000001">
    <property type="protein sequence ID" value="VNP35193.1"/>
    <property type="molecule type" value="Genomic_DNA"/>
</dbReference>
<evidence type="ECO:0000313" key="5">
    <source>
        <dbReference type="EMBL" id="VNP38685.1"/>
    </source>
</evidence>
<accession>A0A4K3C339</accession>
<evidence type="ECO:0000313" key="2">
    <source>
        <dbReference type="EMBL" id="VNP04469.1"/>
    </source>
</evidence>
<reference evidence="3" key="1">
    <citation type="submission" date="2019-04" db="EMBL/GenBank/DDBJ databases">
        <authorList>
            <consortium name="Pathogen Informatics"/>
        </authorList>
    </citation>
    <scope>NUCLEOTIDE SEQUENCE</scope>
    <source>
        <strain evidence="7">GPSC13</strain>
        <strain evidence="5">GPSC22</strain>
        <strain evidence="6">GPSC53</strain>
        <strain evidence="3">GPSC58</strain>
    </source>
</reference>
<evidence type="ECO:0000313" key="6">
    <source>
        <dbReference type="EMBL" id="VNP59171.1"/>
    </source>
</evidence>
<evidence type="ECO:0000313" key="9">
    <source>
        <dbReference type="EMBL" id="VNQ73043.1"/>
    </source>
</evidence>
<dbReference type="EMBL" id="CAATFD010000002">
    <property type="protein sequence ID" value="VNO64533.1"/>
    <property type="molecule type" value="Genomic_DNA"/>
</dbReference>
<name>A0A4K3C339_STREE</name>
<evidence type="ECO:0000313" key="8">
    <source>
        <dbReference type="EMBL" id="VNQ16502.1"/>
    </source>
</evidence>
<dbReference type="EMBL" id="CAATFW010000002">
    <property type="protein sequence ID" value="VNP16933.1"/>
    <property type="molecule type" value="Genomic_DNA"/>
</dbReference>
<gene>
    <name evidence="7" type="ORF">SAMEA2341556_01626</name>
    <name evidence="9" type="ORF">SAMEA2627245_01765</name>
    <name evidence="1" type="ORF">SAMEA3172907_00480</name>
    <name evidence="2" type="ORF">SAMEA3172908_00608</name>
    <name evidence="8" type="ORF">SAMEA3208859_01328</name>
    <name evidence="4" type="ORF">SAMEA3309548_00286</name>
    <name evidence="5" type="ORF">SAMEA3353493_01407</name>
    <name evidence="3" type="ORF">SAMEA3381410_00550</name>
    <name evidence="6" type="ORF">SAMEA3381411_00273</name>
</gene>
<protein>
    <submittedName>
        <fullName evidence="3">Uncharacterized protein</fullName>
    </submittedName>
</protein>
<proteinExistence type="predicted"/>